<organism evidence="3 4">
    <name type="scientific">Trichoderma aggressivum f. europaeum</name>
    <dbReference type="NCBI Taxonomy" id="173218"/>
    <lineage>
        <taxon>Eukaryota</taxon>
        <taxon>Fungi</taxon>
        <taxon>Dikarya</taxon>
        <taxon>Ascomycota</taxon>
        <taxon>Pezizomycotina</taxon>
        <taxon>Sordariomycetes</taxon>
        <taxon>Hypocreomycetidae</taxon>
        <taxon>Hypocreales</taxon>
        <taxon>Hypocreaceae</taxon>
        <taxon>Trichoderma</taxon>
    </lineage>
</organism>
<dbReference type="GO" id="GO:0005737">
    <property type="term" value="C:cytoplasm"/>
    <property type="evidence" value="ECO:0007669"/>
    <property type="project" value="TreeGrafter"/>
</dbReference>
<proteinExistence type="inferred from homology"/>
<dbReference type="InterPro" id="IPR003140">
    <property type="entry name" value="PLipase/COase/thioEstase"/>
</dbReference>
<evidence type="ECO:0000256" key="1">
    <source>
        <dbReference type="ARBA" id="ARBA00006499"/>
    </source>
</evidence>
<dbReference type="SUPFAM" id="SSF53474">
    <property type="entry name" value="alpha/beta-Hydrolases"/>
    <property type="match status" value="1"/>
</dbReference>
<dbReference type="EMBL" id="JAWRVG010000013">
    <property type="protein sequence ID" value="KAK4076769.1"/>
    <property type="molecule type" value="Genomic_DNA"/>
</dbReference>
<protein>
    <recommendedName>
        <fullName evidence="2">Phospholipase/carboxylesterase/thioesterase domain-containing protein</fullName>
    </recommendedName>
</protein>
<evidence type="ECO:0000313" key="4">
    <source>
        <dbReference type="Proteomes" id="UP001273209"/>
    </source>
</evidence>
<dbReference type="Proteomes" id="UP001273209">
    <property type="component" value="Unassembled WGS sequence"/>
</dbReference>
<reference evidence="3" key="1">
    <citation type="submission" date="2023-11" db="EMBL/GenBank/DDBJ databases">
        <title>The genome sequences of three competitors of mushroom-forming fungi.</title>
        <authorList>
            <person name="Beijen E."/>
            <person name="Ohm R.A."/>
        </authorList>
    </citation>
    <scope>NUCLEOTIDE SEQUENCE</scope>
    <source>
        <strain evidence="3">CBS 100526</strain>
    </source>
</reference>
<dbReference type="InterPro" id="IPR050565">
    <property type="entry name" value="LYPA1-2/EST-like"/>
</dbReference>
<accession>A0AAE1IHD5</accession>
<dbReference type="RefSeq" id="XP_062756879.1">
    <property type="nucleotide sequence ID" value="XM_062898768.1"/>
</dbReference>
<dbReference type="PANTHER" id="PTHR10655:SF63">
    <property type="entry name" value="PHOSPHOLIPASE_CARBOXYLESTERASE_THIOESTERASE DOMAIN-CONTAINING PROTEIN"/>
    <property type="match status" value="1"/>
</dbReference>
<gene>
    <name evidence="3" type="ORF">Triagg1_4372</name>
</gene>
<dbReference type="GeneID" id="87918673"/>
<evidence type="ECO:0000313" key="3">
    <source>
        <dbReference type="EMBL" id="KAK4076769.1"/>
    </source>
</evidence>
<name>A0AAE1IHD5_9HYPO</name>
<comment type="similarity">
    <text evidence="1">Belongs to the AB hydrolase superfamily. AB hydrolase 2 family.</text>
</comment>
<evidence type="ECO:0000259" key="2">
    <source>
        <dbReference type="Pfam" id="PF02230"/>
    </source>
</evidence>
<dbReference type="Gene3D" id="3.40.50.1820">
    <property type="entry name" value="alpha/beta hydrolase"/>
    <property type="match status" value="1"/>
</dbReference>
<dbReference type="InterPro" id="IPR029058">
    <property type="entry name" value="AB_hydrolase_fold"/>
</dbReference>
<sequence>MASPPTIVDPLTGHTHTIILLHGRDSEAGEFATEFFECEATGTEQTLPNLFPTVRWVFPQANLLHSERFGIKMSQWFDMWSVEDQQERTELQVPGLRSSVRRIVELIRQEELLVPRNKVFLGGISQGFATALAAFFADGKGGFAGLCGFSSWLPLANQASSEIQLVHKEADQKLAAMQRLYLGDDTQQMSFSSQQLKSTPILLEHCRDDDIISVQSGLLLRDFIENLGLSVVVFYEYESGGHWFNEPQGVDDFVVFLRRDIKSDHTDQGATNLRDHSNSDQCEE</sequence>
<dbReference type="GO" id="GO:0052689">
    <property type="term" value="F:carboxylic ester hydrolase activity"/>
    <property type="evidence" value="ECO:0007669"/>
    <property type="project" value="TreeGrafter"/>
</dbReference>
<dbReference type="AlphaFoldDB" id="A0AAE1IHD5"/>
<dbReference type="Pfam" id="PF02230">
    <property type="entry name" value="Abhydrolase_2"/>
    <property type="match status" value="1"/>
</dbReference>
<dbReference type="GO" id="GO:0008474">
    <property type="term" value="F:palmitoyl-(protein) hydrolase activity"/>
    <property type="evidence" value="ECO:0007669"/>
    <property type="project" value="TreeGrafter"/>
</dbReference>
<dbReference type="PANTHER" id="PTHR10655">
    <property type="entry name" value="LYSOPHOSPHOLIPASE-RELATED"/>
    <property type="match status" value="1"/>
</dbReference>
<keyword evidence="4" id="KW-1185">Reference proteome</keyword>
<feature type="domain" description="Phospholipase/carboxylesterase/thioesterase" evidence="2">
    <location>
        <begin position="6"/>
        <end position="168"/>
    </location>
</feature>
<comment type="caution">
    <text evidence="3">The sequence shown here is derived from an EMBL/GenBank/DDBJ whole genome shotgun (WGS) entry which is preliminary data.</text>
</comment>